<gene>
    <name evidence="1" type="ORF">HPB50_000014</name>
</gene>
<proteinExistence type="predicted"/>
<dbReference type="Proteomes" id="UP000821845">
    <property type="component" value="Chromosome 6"/>
</dbReference>
<protein>
    <submittedName>
        <fullName evidence="1">Uncharacterized protein</fullName>
    </submittedName>
</protein>
<name>A0ACB7S0G7_HYAAI</name>
<accession>A0ACB7S0G7</accession>
<comment type="caution">
    <text evidence="1">The sequence shown here is derived from an EMBL/GenBank/DDBJ whole genome shotgun (WGS) entry which is preliminary data.</text>
</comment>
<organism evidence="1 2">
    <name type="scientific">Hyalomma asiaticum</name>
    <name type="common">Tick</name>
    <dbReference type="NCBI Taxonomy" id="266040"/>
    <lineage>
        <taxon>Eukaryota</taxon>
        <taxon>Metazoa</taxon>
        <taxon>Ecdysozoa</taxon>
        <taxon>Arthropoda</taxon>
        <taxon>Chelicerata</taxon>
        <taxon>Arachnida</taxon>
        <taxon>Acari</taxon>
        <taxon>Parasitiformes</taxon>
        <taxon>Ixodida</taxon>
        <taxon>Ixodoidea</taxon>
        <taxon>Ixodidae</taxon>
        <taxon>Hyalomminae</taxon>
        <taxon>Hyalomma</taxon>
    </lineage>
</organism>
<evidence type="ECO:0000313" key="1">
    <source>
        <dbReference type="EMBL" id="KAH6927153.1"/>
    </source>
</evidence>
<dbReference type="EMBL" id="CM023486">
    <property type="protein sequence ID" value="KAH6927153.1"/>
    <property type="molecule type" value="Genomic_DNA"/>
</dbReference>
<reference evidence="1" key="1">
    <citation type="submission" date="2020-05" db="EMBL/GenBank/DDBJ databases">
        <title>Large-scale comparative analyses of tick genomes elucidate their genetic diversity and vector capacities.</title>
        <authorList>
            <person name="Jia N."/>
            <person name="Wang J."/>
            <person name="Shi W."/>
            <person name="Du L."/>
            <person name="Sun Y."/>
            <person name="Zhan W."/>
            <person name="Jiang J."/>
            <person name="Wang Q."/>
            <person name="Zhang B."/>
            <person name="Ji P."/>
            <person name="Sakyi L.B."/>
            <person name="Cui X."/>
            <person name="Yuan T."/>
            <person name="Jiang B."/>
            <person name="Yang W."/>
            <person name="Lam T.T.-Y."/>
            <person name="Chang Q."/>
            <person name="Ding S."/>
            <person name="Wang X."/>
            <person name="Zhu J."/>
            <person name="Ruan X."/>
            <person name="Zhao L."/>
            <person name="Wei J."/>
            <person name="Que T."/>
            <person name="Du C."/>
            <person name="Cheng J."/>
            <person name="Dai P."/>
            <person name="Han X."/>
            <person name="Huang E."/>
            <person name="Gao Y."/>
            <person name="Liu J."/>
            <person name="Shao H."/>
            <person name="Ye R."/>
            <person name="Li L."/>
            <person name="Wei W."/>
            <person name="Wang X."/>
            <person name="Wang C."/>
            <person name="Yang T."/>
            <person name="Huo Q."/>
            <person name="Li W."/>
            <person name="Guo W."/>
            <person name="Chen H."/>
            <person name="Zhou L."/>
            <person name="Ni X."/>
            <person name="Tian J."/>
            <person name="Zhou Y."/>
            <person name="Sheng Y."/>
            <person name="Liu T."/>
            <person name="Pan Y."/>
            <person name="Xia L."/>
            <person name="Li J."/>
            <person name="Zhao F."/>
            <person name="Cao W."/>
        </authorList>
    </citation>
    <scope>NUCLEOTIDE SEQUENCE</scope>
    <source>
        <strain evidence="1">Hyas-2018</strain>
    </source>
</reference>
<sequence length="103" mass="11117">MRRYPFGLLASQRMAALAHSVSPLIASQIASHRPSKVNATPHSCDMADLIGKPPGFWNHPGTPTAPWTRWLEDFETYVLAAGGESFSAERKAALLKTLLGADG</sequence>
<evidence type="ECO:0000313" key="2">
    <source>
        <dbReference type="Proteomes" id="UP000821845"/>
    </source>
</evidence>
<keyword evidence="2" id="KW-1185">Reference proteome</keyword>